<proteinExistence type="predicted"/>
<reference evidence="1 2" key="1">
    <citation type="submission" date="2020-05" db="EMBL/GenBank/DDBJ databases">
        <title>Draft Genome Sequences of Sphingomonas sp. Isolated from the International Space Station.</title>
        <authorList>
            <person name="Bijlani S."/>
            <person name="Singh N.K."/>
            <person name="Mason C.E."/>
            <person name="Wang C.C."/>
            <person name="Venkateswaran K."/>
        </authorList>
    </citation>
    <scope>NUCLEOTIDE SEQUENCE [LARGE SCALE GENOMIC DNA]</scope>
    <source>
        <strain evidence="1 2">IIF7SW-B5</strain>
    </source>
</reference>
<keyword evidence="2" id="KW-1185">Reference proteome</keyword>
<organism evidence="1 2">
    <name type="scientific">Sphingomonas sanguinis</name>
    <dbReference type="NCBI Taxonomy" id="33051"/>
    <lineage>
        <taxon>Bacteria</taxon>
        <taxon>Pseudomonadati</taxon>
        <taxon>Pseudomonadota</taxon>
        <taxon>Alphaproteobacteria</taxon>
        <taxon>Sphingomonadales</taxon>
        <taxon>Sphingomonadaceae</taxon>
        <taxon>Sphingomonas</taxon>
    </lineage>
</organism>
<name>A0ABX1UQL7_9SPHN</name>
<dbReference type="RefSeq" id="WP_170172231.1">
    <property type="nucleotide sequence ID" value="NZ_JABEOV010000035.1"/>
</dbReference>
<accession>A0ABX1UQL7</accession>
<dbReference type="EMBL" id="JABEOV010000035">
    <property type="protein sequence ID" value="NNG55534.1"/>
    <property type="molecule type" value="Genomic_DNA"/>
</dbReference>
<comment type="caution">
    <text evidence="1">The sequence shown here is derived from an EMBL/GenBank/DDBJ whole genome shotgun (WGS) entry which is preliminary data.</text>
</comment>
<evidence type="ECO:0000313" key="2">
    <source>
        <dbReference type="Proteomes" id="UP000557656"/>
    </source>
</evidence>
<evidence type="ECO:0000313" key="1">
    <source>
        <dbReference type="EMBL" id="NNG55534.1"/>
    </source>
</evidence>
<gene>
    <name evidence="1" type="ORF">HKX05_19515</name>
</gene>
<protein>
    <submittedName>
        <fullName evidence="1">Uncharacterized protein</fullName>
    </submittedName>
</protein>
<sequence length="84" mass="9657">MMHPGVVVLVIIYEGVRKVTLHATQAQAWRQLMEFVDRRWEARFGRTPSPIEPEARADQFFRNDADDLYAIIDADVSELQNALA</sequence>
<dbReference type="Proteomes" id="UP000557656">
    <property type="component" value="Unassembled WGS sequence"/>
</dbReference>